<dbReference type="SUPFAM" id="SSF75304">
    <property type="entry name" value="Amidase signature (AS) enzymes"/>
    <property type="match status" value="1"/>
</dbReference>
<name>A0A6A6TZH1_9PEZI</name>
<evidence type="ECO:0000313" key="3">
    <source>
        <dbReference type="Proteomes" id="UP000799302"/>
    </source>
</evidence>
<evidence type="ECO:0000313" key="2">
    <source>
        <dbReference type="EMBL" id="KAF2664258.1"/>
    </source>
</evidence>
<gene>
    <name evidence="2" type="ORF">BT63DRAFT_379449</name>
</gene>
<reference evidence="2" key="1">
    <citation type="journal article" date="2020" name="Stud. Mycol.">
        <title>101 Dothideomycetes genomes: a test case for predicting lifestyles and emergence of pathogens.</title>
        <authorList>
            <person name="Haridas S."/>
            <person name="Albert R."/>
            <person name="Binder M."/>
            <person name="Bloem J."/>
            <person name="Labutti K."/>
            <person name="Salamov A."/>
            <person name="Andreopoulos B."/>
            <person name="Baker S."/>
            <person name="Barry K."/>
            <person name="Bills G."/>
            <person name="Bluhm B."/>
            <person name="Cannon C."/>
            <person name="Castanera R."/>
            <person name="Culley D."/>
            <person name="Daum C."/>
            <person name="Ezra D."/>
            <person name="Gonzalez J."/>
            <person name="Henrissat B."/>
            <person name="Kuo A."/>
            <person name="Liang C."/>
            <person name="Lipzen A."/>
            <person name="Lutzoni F."/>
            <person name="Magnuson J."/>
            <person name="Mondo S."/>
            <person name="Nolan M."/>
            <person name="Ohm R."/>
            <person name="Pangilinan J."/>
            <person name="Park H.-J."/>
            <person name="Ramirez L."/>
            <person name="Alfaro M."/>
            <person name="Sun H."/>
            <person name="Tritt A."/>
            <person name="Yoshinaga Y."/>
            <person name="Zwiers L.-H."/>
            <person name="Turgeon B."/>
            <person name="Goodwin S."/>
            <person name="Spatafora J."/>
            <person name="Crous P."/>
            <person name="Grigoriev I."/>
        </authorList>
    </citation>
    <scope>NUCLEOTIDE SEQUENCE</scope>
    <source>
        <strain evidence="2">CBS 115976</strain>
    </source>
</reference>
<dbReference type="OrthoDB" id="566138at2759"/>
<dbReference type="InterPro" id="IPR036928">
    <property type="entry name" value="AS_sf"/>
</dbReference>
<accession>A0A6A6TZH1</accession>
<dbReference type="AlphaFoldDB" id="A0A6A6TZH1"/>
<dbReference type="EMBL" id="MU004243">
    <property type="protein sequence ID" value="KAF2664258.1"/>
    <property type="molecule type" value="Genomic_DNA"/>
</dbReference>
<dbReference type="Pfam" id="PF01425">
    <property type="entry name" value="Amidase"/>
    <property type="match status" value="1"/>
</dbReference>
<dbReference type="PANTHER" id="PTHR42678:SF34">
    <property type="entry name" value="OS04G0183300 PROTEIN"/>
    <property type="match status" value="1"/>
</dbReference>
<keyword evidence="3" id="KW-1185">Reference proteome</keyword>
<protein>
    <submittedName>
        <fullName evidence="2">Amidase</fullName>
    </submittedName>
</protein>
<sequence>MYAFPSLTNVTLEELNFGLEKGYFSSVDLVHAYQARIAEVNDTLHAVTELNPDALTIAAALDLERKNGKIRGPLHGIPIIIKNNIATADKMNNTAGSYALLGAKIKADSTIAAKLRAAGVVILGKSNLSQWANYRSNPSSNGWSAHGGQTKAAFYPDQDPCGSSSGSGVSSSIGLAFAALGTETDGSIVCPSHRNNLVGIKPTVGLTSRHGVIPISEHQDTVGPMARTVKDAATILQAIAGPDPQDNYTLVNPNAKSPPDYVAACKLGILKGARIGVPQNAITGSGGSPNDTEVIAFNKAIPILQSLGATVINPANFRNITYALNSPDETLVLNADFLVNLPAYVRLLVKNPSGVKDLATLRNITQHDPREEYPARNTKIWDEALAQWPNTDPKFKAAHDRAVNYALKDGLIGTLKRYKLDAVILPTNFASSWAATIGAPIVTVPLGFYPADAPVIKTTAGDLVGTAPGVPFGISFLGDLWSEEKLIGLAYAFEQKTQVQKQGKPYLVPTAELKGGNQFKL</sequence>
<organism evidence="2 3">
    <name type="scientific">Microthyrium microscopicum</name>
    <dbReference type="NCBI Taxonomy" id="703497"/>
    <lineage>
        <taxon>Eukaryota</taxon>
        <taxon>Fungi</taxon>
        <taxon>Dikarya</taxon>
        <taxon>Ascomycota</taxon>
        <taxon>Pezizomycotina</taxon>
        <taxon>Dothideomycetes</taxon>
        <taxon>Dothideomycetes incertae sedis</taxon>
        <taxon>Microthyriales</taxon>
        <taxon>Microthyriaceae</taxon>
        <taxon>Microthyrium</taxon>
    </lineage>
</organism>
<dbReference type="InterPro" id="IPR023631">
    <property type="entry name" value="Amidase_dom"/>
</dbReference>
<evidence type="ECO:0000259" key="1">
    <source>
        <dbReference type="Pfam" id="PF01425"/>
    </source>
</evidence>
<dbReference type="Gene3D" id="3.90.1300.10">
    <property type="entry name" value="Amidase signature (AS) domain"/>
    <property type="match status" value="1"/>
</dbReference>
<dbReference type="Proteomes" id="UP000799302">
    <property type="component" value="Unassembled WGS sequence"/>
</dbReference>
<feature type="domain" description="Amidase" evidence="1">
    <location>
        <begin position="28"/>
        <end position="486"/>
    </location>
</feature>
<dbReference type="PANTHER" id="PTHR42678">
    <property type="entry name" value="AMIDASE"/>
    <property type="match status" value="1"/>
</dbReference>
<proteinExistence type="predicted"/>